<evidence type="ECO:0000313" key="3">
    <source>
        <dbReference type="Proteomes" id="UP001165065"/>
    </source>
</evidence>
<accession>A0A9W7GBT7</accession>
<dbReference type="EMBL" id="BRYA01000139">
    <property type="protein sequence ID" value="GMI40909.1"/>
    <property type="molecule type" value="Genomic_DNA"/>
</dbReference>
<dbReference type="Proteomes" id="UP001165065">
    <property type="component" value="Unassembled WGS sequence"/>
</dbReference>
<comment type="caution">
    <text evidence="2">The sequence shown here is derived from an EMBL/GenBank/DDBJ whole genome shotgun (WGS) entry which is preliminary data.</text>
</comment>
<dbReference type="OrthoDB" id="196633at2759"/>
<protein>
    <submittedName>
        <fullName evidence="2">Uncharacterized protein</fullName>
    </submittedName>
</protein>
<feature type="transmembrane region" description="Helical" evidence="1">
    <location>
        <begin position="22"/>
        <end position="42"/>
    </location>
</feature>
<evidence type="ECO:0000256" key="1">
    <source>
        <dbReference type="SAM" id="Phobius"/>
    </source>
</evidence>
<dbReference type="PANTHER" id="PTHR33833:SF3">
    <property type="entry name" value="YCF49-LIKE PROTEIN"/>
    <property type="match status" value="1"/>
</dbReference>
<reference evidence="3" key="1">
    <citation type="journal article" date="2023" name="Commun. Biol.">
        <title>Genome analysis of Parmales, the sister group of diatoms, reveals the evolutionary specialization of diatoms from phago-mixotrophs to photoautotrophs.</title>
        <authorList>
            <person name="Ban H."/>
            <person name="Sato S."/>
            <person name="Yoshikawa S."/>
            <person name="Yamada K."/>
            <person name="Nakamura Y."/>
            <person name="Ichinomiya M."/>
            <person name="Sato N."/>
            <person name="Blanc-Mathieu R."/>
            <person name="Endo H."/>
            <person name="Kuwata A."/>
            <person name="Ogata H."/>
        </authorList>
    </citation>
    <scope>NUCLEOTIDE SEQUENCE [LARGE SCALE GENOMIC DNA]</scope>
</reference>
<sequence length="284" mass="30844">MSVLGGKSLADCDFVHGSAESLLVSTNLCLVLALGRINVLGIGEGEGEGEVEDLLGRSITAAFLISFLFTTLPPFLMSYPPDLHTAYLTSEVLTNQQLSLQTWFIHTSSLLEWLLAMRLIWDKSPQITWEGKPTKAHAPIVFAMIPLHASGVTACVYHLFSNDVPYLVAVQAGLTTIGNVCLWLATKQTRERLECVEVLSVNDENEDVKDVSVSSPTKAQDFISVVLGTLISGYAAKEISDGYSFKAFDSFGVNGCGAISLAIISSAAVLNYLKWSDREKRMMS</sequence>
<keyword evidence="1" id="KW-0472">Membrane</keyword>
<dbReference type="InterPro" id="IPR019634">
    <property type="entry name" value="Uncharacterised_Ycf49"/>
</dbReference>
<proteinExistence type="predicted"/>
<keyword evidence="1" id="KW-1133">Transmembrane helix</keyword>
<name>A0A9W7GBT7_9STRA</name>
<keyword evidence="3" id="KW-1185">Reference proteome</keyword>
<feature type="transmembrane region" description="Helical" evidence="1">
    <location>
        <begin position="141"/>
        <end position="160"/>
    </location>
</feature>
<feature type="transmembrane region" description="Helical" evidence="1">
    <location>
        <begin position="54"/>
        <end position="76"/>
    </location>
</feature>
<feature type="transmembrane region" description="Helical" evidence="1">
    <location>
        <begin position="251"/>
        <end position="273"/>
    </location>
</feature>
<keyword evidence="1" id="KW-0812">Transmembrane</keyword>
<gene>
    <name evidence="2" type="ORF">TrCOL_g5608</name>
</gene>
<feature type="transmembrane region" description="Helical" evidence="1">
    <location>
        <begin position="166"/>
        <end position="185"/>
    </location>
</feature>
<dbReference type="PANTHER" id="PTHR33833">
    <property type="entry name" value="NUCLEOLAR-LIKE PROTEIN-RELATED"/>
    <property type="match status" value="1"/>
</dbReference>
<organism evidence="2 3">
    <name type="scientific">Triparma columacea</name>
    <dbReference type="NCBI Taxonomy" id="722753"/>
    <lineage>
        <taxon>Eukaryota</taxon>
        <taxon>Sar</taxon>
        <taxon>Stramenopiles</taxon>
        <taxon>Ochrophyta</taxon>
        <taxon>Bolidophyceae</taxon>
        <taxon>Parmales</taxon>
        <taxon>Triparmaceae</taxon>
        <taxon>Triparma</taxon>
    </lineage>
</organism>
<evidence type="ECO:0000313" key="2">
    <source>
        <dbReference type="EMBL" id="GMI40909.1"/>
    </source>
</evidence>
<dbReference type="AlphaFoldDB" id="A0A9W7GBT7"/>
<dbReference type="Pfam" id="PF10693">
    <property type="entry name" value="DUF2499"/>
    <property type="match status" value="1"/>
</dbReference>